<gene>
    <name evidence="9" type="ORF">A5889_002488</name>
    <name evidence="8" type="ORF">A5889_003169</name>
</gene>
<sequence>MKTTTVFSSKRLIMIITMTVFSFSSMTTAFFLMGIKAIPYFIGAALFYFIPYAIIISEFTGVYKNHIGGLYQWLAGHLSEKVAFIASFLWYCSYFIWMISLFMKLWIPLSILAFGEDLTKKNSPLPFLSTSVLIGLLSLFAVCVTFYFVSRGFKGIASALYMSGIMMTILIGLSLGGNLWLWLTNSSDILPNLSASFAGGNPSSGIKQPMIEQWSFLIFAITAFGGLDTIASLVDKTGEQKKHFPKLLIFSSILVVLSYFLGILLWSGGNNLTHLKANNTIHLGNLMYEMMKNLGYSLGQSFSFNDTSCRLLAQLFTRFTALTLLLSYISLLSTISYLPIRTLVEGTPNHYWHPWLKQKNKYNMPTNALLVQGVLVSLFILGISFGSQYVVFLYNQLTLMTNISRAIPYLLVALAYPAFKKKQLSTIDSFGFIQSEKSSQIISRSVVFSIVLAIGFQLYQPISQGEVMKSVSLLIGPLLFTLIAYLLYNNFQLKQEQYTLK</sequence>
<feature type="transmembrane region" description="Helical" evidence="7">
    <location>
        <begin position="12"/>
        <end position="32"/>
    </location>
</feature>
<dbReference type="GO" id="GO:0022857">
    <property type="term" value="F:transmembrane transporter activity"/>
    <property type="evidence" value="ECO:0007669"/>
    <property type="project" value="InterPro"/>
</dbReference>
<feature type="transmembrane region" description="Helical" evidence="7">
    <location>
        <begin position="127"/>
        <end position="148"/>
    </location>
</feature>
<evidence type="ECO:0000256" key="3">
    <source>
        <dbReference type="ARBA" id="ARBA00022475"/>
    </source>
</evidence>
<dbReference type="InterPro" id="IPR050367">
    <property type="entry name" value="APC_superfamily"/>
</dbReference>
<evidence type="ECO:0000256" key="5">
    <source>
        <dbReference type="ARBA" id="ARBA00022989"/>
    </source>
</evidence>
<proteinExistence type="predicted"/>
<evidence type="ECO:0000256" key="1">
    <source>
        <dbReference type="ARBA" id="ARBA00004651"/>
    </source>
</evidence>
<feature type="transmembrane region" description="Helical" evidence="7">
    <location>
        <begin position="471"/>
        <end position="488"/>
    </location>
</feature>
<comment type="subcellular location">
    <subcellularLocation>
        <location evidence="1">Cell membrane</location>
        <topology evidence="1">Multi-pass membrane protein</topology>
    </subcellularLocation>
</comment>
<feature type="transmembrane region" description="Helical" evidence="7">
    <location>
        <begin position="38"/>
        <end position="61"/>
    </location>
</feature>
<dbReference type="EMBL" id="CP147246">
    <property type="protein sequence ID" value="WYJ94946.1"/>
    <property type="molecule type" value="Genomic_DNA"/>
</dbReference>
<reference evidence="8" key="1">
    <citation type="submission" date="2017-05" db="EMBL/GenBank/DDBJ databases">
        <title>The Genome Sequence of Enterococcus sp. 9D6_DIV0238.</title>
        <authorList>
            <consortium name="The Broad Institute Genomics Platform"/>
            <consortium name="The Broad Institute Genomic Center for Infectious Diseases"/>
            <person name="Earl A."/>
            <person name="Manson A."/>
            <person name="Schwartman J."/>
            <person name="Gilmore M."/>
            <person name="Abouelleil A."/>
            <person name="Cao P."/>
            <person name="Chapman S."/>
            <person name="Cusick C."/>
            <person name="Shea T."/>
            <person name="Young S."/>
            <person name="Neafsey D."/>
            <person name="Nusbaum C."/>
            <person name="Birren B."/>
        </authorList>
    </citation>
    <scope>NUCLEOTIDE SEQUENCE [LARGE SCALE GENOMIC DNA]</scope>
    <source>
        <strain evidence="8">9D6_DIV0238</strain>
    </source>
</reference>
<organism evidence="8">
    <name type="scientific">Candidatus Enterococcus dunnyi</name>
    <dbReference type="NCBI Taxonomy" id="1834192"/>
    <lineage>
        <taxon>Bacteria</taxon>
        <taxon>Bacillati</taxon>
        <taxon>Bacillota</taxon>
        <taxon>Bacilli</taxon>
        <taxon>Lactobacillales</taxon>
        <taxon>Enterococcaceae</taxon>
        <taxon>Enterococcus</taxon>
    </lineage>
</organism>
<feature type="transmembrane region" description="Helical" evidence="7">
    <location>
        <begin position="441"/>
        <end position="459"/>
    </location>
</feature>
<evidence type="ECO:0008006" key="11">
    <source>
        <dbReference type="Google" id="ProtNLM"/>
    </source>
</evidence>
<dbReference type="PIRSF" id="PIRSF006060">
    <property type="entry name" value="AA_transporter"/>
    <property type="match status" value="1"/>
</dbReference>
<dbReference type="GO" id="GO:0005886">
    <property type="term" value="C:plasma membrane"/>
    <property type="evidence" value="ECO:0007669"/>
    <property type="project" value="UniProtKB-SubCell"/>
</dbReference>
<evidence type="ECO:0000256" key="6">
    <source>
        <dbReference type="ARBA" id="ARBA00023136"/>
    </source>
</evidence>
<evidence type="ECO:0000256" key="2">
    <source>
        <dbReference type="ARBA" id="ARBA00022448"/>
    </source>
</evidence>
<feature type="transmembrane region" description="Helical" evidence="7">
    <location>
        <begin position="82"/>
        <end position="107"/>
    </location>
</feature>
<feature type="transmembrane region" description="Helical" evidence="7">
    <location>
        <begin position="403"/>
        <end position="420"/>
    </location>
</feature>
<accession>A0A200ITV6</accession>
<keyword evidence="4 7" id="KW-0812">Transmembrane</keyword>
<feature type="transmembrane region" description="Helical" evidence="7">
    <location>
        <begin position="160"/>
        <end position="183"/>
    </location>
</feature>
<dbReference type="AlphaFoldDB" id="A0A200ITV6"/>
<reference evidence="9" key="2">
    <citation type="submission" date="2017-05" db="EMBL/GenBank/DDBJ databases">
        <authorList>
            <consortium name="The Broad Institute Genomics Platform"/>
            <consortium name="The Broad Institute Genomic Center for Infectious Diseases"/>
            <person name="Earl A."/>
            <person name="Manson A."/>
            <person name="Schwartman J."/>
            <person name="Gilmore M."/>
            <person name="Abouelleil A."/>
            <person name="Cao P."/>
            <person name="Chapman S."/>
            <person name="Cusick C."/>
            <person name="Shea T."/>
            <person name="Young S."/>
            <person name="Neafsey D."/>
            <person name="Nusbaum C."/>
            <person name="Birren B."/>
        </authorList>
    </citation>
    <scope>NUCLEOTIDE SEQUENCE</scope>
    <source>
        <strain evidence="9">9D6_DIV0238</strain>
    </source>
</reference>
<dbReference type="Proteomes" id="UP000196151">
    <property type="component" value="Chromosome"/>
</dbReference>
<dbReference type="Pfam" id="PF13520">
    <property type="entry name" value="AA_permease_2"/>
    <property type="match status" value="1"/>
</dbReference>
<reference evidence="9" key="3">
    <citation type="submission" date="2024-03" db="EMBL/GenBank/DDBJ databases">
        <title>The Genome Sequence of Enterococcus sp. DIV0238c.</title>
        <authorList>
            <consortium name="The Broad Institute Genomics Platform"/>
            <consortium name="The Broad Institute Microbial Omics Core"/>
            <consortium name="The Broad Institute Genomic Center for Infectious Diseases"/>
            <person name="Earl A."/>
            <person name="Manson A."/>
            <person name="Gilmore M."/>
            <person name="Schwartman J."/>
            <person name="Shea T."/>
            <person name="Abouelleil A."/>
            <person name="Cao P."/>
            <person name="Chapman S."/>
            <person name="Cusick C."/>
            <person name="Young S."/>
            <person name="Neafsey D."/>
            <person name="Nusbaum C."/>
            <person name="Birren B."/>
        </authorList>
    </citation>
    <scope>NUCLEOTIDE SEQUENCE</scope>
    <source>
        <strain evidence="9">9D6_DIV0238</strain>
    </source>
</reference>
<dbReference type="EMBL" id="NIBQ01000004">
    <property type="protein sequence ID" value="OUZ28414.1"/>
    <property type="molecule type" value="Genomic_DNA"/>
</dbReference>
<keyword evidence="10" id="KW-1185">Reference proteome</keyword>
<feature type="transmembrane region" description="Helical" evidence="7">
    <location>
        <begin position="247"/>
        <end position="266"/>
    </location>
</feature>
<dbReference type="OrthoDB" id="92719at2"/>
<name>A0A200ITV6_9ENTE</name>
<dbReference type="Gene3D" id="1.20.1740.10">
    <property type="entry name" value="Amino acid/polyamine transporter I"/>
    <property type="match status" value="1"/>
</dbReference>
<protein>
    <recommendedName>
        <fullName evidence="11">Amino acid permease</fullName>
    </recommendedName>
</protein>
<feature type="transmembrane region" description="Helical" evidence="7">
    <location>
        <begin position="214"/>
        <end position="235"/>
    </location>
</feature>
<dbReference type="PANTHER" id="PTHR42770:SF15">
    <property type="entry name" value="GLUTAMATE_GAMMA-AMINOBUTYRATE ANTIPORTER-RELATED"/>
    <property type="match status" value="1"/>
</dbReference>
<dbReference type="InterPro" id="IPR002293">
    <property type="entry name" value="AA/rel_permease1"/>
</dbReference>
<evidence type="ECO:0000256" key="7">
    <source>
        <dbReference type="SAM" id="Phobius"/>
    </source>
</evidence>
<keyword evidence="2" id="KW-0813">Transport</keyword>
<evidence type="ECO:0000313" key="8">
    <source>
        <dbReference type="EMBL" id="OUZ28414.1"/>
    </source>
</evidence>
<keyword evidence="6 7" id="KW-0472">Membrane</keyword>
<dbReference type="RefSeq" id="WP_087642192.1">
    <property type="nucleotide sequence ID" value="NZ_CP147246.1"/>
</dbReference>
<keyword evidence="5 7" id="KW-1133">Transmembrane helix</keyword>
<dbReference type="PANTHER" id="PTHR42770">
    <property type="entry name" value="AMINO ACID TRANSPORTER-RELATED"/>
    <property type="match status" value="1"/>
</dbReference>
<evidence type="ECO:0000313" key="10">
    <source>
        <dbReference type="Proteomes" id="UP000196151"/>
    </source>
</evidence>
<evidence type="ECO:0000256" key="4">
    <source>
        <dbReference type="ARBA" id="ARBA00022692"/>
    </source>
</evidence>
<keyword evidence="3" id="KW-1003">Cell membrane</keyword>
<feature type="transmembrane region" description="Helical" evidence="7">
    <location>
        <begin position="369"/>
        <end position="391"/>
    </location>
</feature>
<evidence type="ECO:0000313" key="9">
    <source>
        <dbReference type="EMBL" id="WYJ94946.1"/>
    </source>
</evidence>